<evidence type="ECO:0000313" key="1">
    <source>
        <dbReference type="EMBL" id="RUP11993.1"/>
    </source>
</evidence>
<reference evidence="1 2" key="1">
    <citation type="journal article" date="2018" name="New Phytol.">
        <title>Phylogenomics of Endogonaceae and evolution of mycorrhizas within Mucoromycota.</title>
        <authorList>
            <person name="Chang Y."/>
            <person name="Desiro A."/>
            <person name="Na H."/>
            <person name="Sandor L."/>
            <person name="Lipzen A."/>
            <person name="Clum A."/>
            <person name="Barry K."/>
            <person name="Grigoriev I.V."/>
            <person name="Martin F.M."/>
            <person name="Stajich J.E."/>
            <person name="Smith M.E."/>
            <person name="Bonito G."/>
            <person name="Spatafora J.W."/>
        </authorList>
    </citation>
    <scope>NUCLEOTIDE SEQUENCE [LARGE SCALE GENOMIC DNA]</scope>
    <source>
        <strain evidence="1 2">GMNB39</strain>
    </source>
</reference>
<name>A0A433B922_9FUNG</name>
<organism evidence="1 2">
    <name type="scientific">Jimgerdemannia flammicorona</name>
    <dbReference type="NCBI Taxonomy" id="994334"/>
    <lineage>
        <taxon>Eukaryota</taxon>
        <taxon>Fungi</taxon>
        <taxon>Fungi incertae sedis</taxon>
        <taxon>Mucoromycota</taxon>
        <taxon>Mucoromycotina</taxon>
        <taxon>Endogonomycetes</taxon>
        <taxon>Endogonales</taxon>
        <taxon>Endogonaceae</taxon>
        <taxon>Jimgerdemannia</taxon>
    </lineage>
</organism>
<dbReference type="AlphaFoldDB" id="A0A433B922"/>
<proteinExistence type="predicted"/>
<dbReference type="EMBL" id="RBNI01015966">
    <property type="protein sequence ID" value="RUP11993.1"/>
    <property type="molecule type" value="Genomic_DNA"/>
</dbReference>
<comment type="caution">
    <text evidence="1">The sequence shown here is derived from an EMBL/GenBank/DDBJ whole genome shotgun (WGS) entry which is preliminary data.</text>
</comment>
<gene>
    <name evidence="1" type="ORF">BC936DRAFT_139863</name>
</gene>
<evidence type="ECO:0000313" key="2">
    <source>
        <dbReference type="Proteomes" id="UP000268093"/>
    </source>
</evidence>
<keyword evidence="2" id="KW-1185">Reference proteome</keyword>
<feature type="non-terminal residue" evidence="1">
    <location>
        <position position="188"/>
    </location>
</feature>
<dbReference type="OrthoDB" id="2257335at2759"/>
<sequence>MQPLLHNETLSHVRKAVSTCLKATEHSAYSRLILAKYWEDGPLSNNKIIFDMMILLRNALARVVVNRNIPTSPPSSAPISNGDSLNHRVSTEHTPNGNMHSSESINARDLMRVEFCEAWGVHNPSSDKTQPLPFADAEREQLARGLRALYVMSLAYYTDIKGFSEQSVVDGKKLSPDAYWKDIMGASL</sequence>
<protein>
    <submittedName>
        <fullName evidence="1">Uncharacterized protein</fullName>
    </submittedName>
</protein>
<dbReference type="Proteomes" id="UP000268093">
    <property type="component" value="Unassembled WGS sequence"/>
</dbReference>
<accession>A0A433B922</accession>